<evidence type="ECO:0000313" key="2">
    <source>
        <dbReference type="Proteomes" id="UP000254716"/>
    </source>
</evidence>
<proteinExistence type="predicted"/>
<protein>
    <submittedName>
        <fullName evidence="1">Host specificity protein J from prophage</fullName>
    </submittedName>
</protein>
<dbReference type="AlphaFoldDB" id="A0A376W942"/>
<sequence length="92" mass="10680">MKINDKVVVHARSGKVKTGEREVQISKTPADMSRYILMLAEVRQAHGVFLPDRVMCGLKLHSGMKQMCFFTWVVQYFMIRVKFGSMTRFCFT</sequence>
<name>A0A376W942_ECOLX</name>
<evidence type="ECO:0000313" key="1">
    <source>
        <dbReference type="EMBL" id="STJ19428.1"/>
    </source>
</evidence>
<accession>A0A376W942</accession>
<organism evidence="1 2">
    <name type="scientific">Escherichia coli</name>
    <dbReference type="NCBI Taxonomy" id="562"/>
    <lineage>
        <taxon>Bacteria</taxon>
        <taxon>Pseudomonadati</taxon>
        <taxon>Pseudomonadota</taxon>
        <taxon>Gammaproteobacteria</taxon>
        <taxon>Enterobacterales</taxon>
        <taxon>Enterobacteriaceae</taxon>
        <taxon>Escherichia</taxon>
    </lineage>
</organism>
<dbReference type="Proteomes" id="UP000254716">
    <property type="component" value="Unassembled WGS sequence"/>
</dbReference>
<reference evidence="1 2" key="1">
    <citation type="submission" date="2018-06" db="EMBL/GenBank/DDBJ databases">
        <authorList>
            <consortium name="Pathogen Informatics"/>
            <person name="Doyle S."/>
        </authorList>
    </citation>
    <scope>NUCLEOTIDE SEQUENCE [LARGE SCALE GENOMIC DNA]</scope>
    <source>
        <strain evidence="1 2">NCTC9081</strain>
    </source>
</reference>
<gene>
    <name evidence="1" type="primary">J_7</name>
    <name evidence="1" type="ORF">NCTC9081_04961</name>
</gene>
<dbReference type="EMBL" id="UGCV01000008">
    <property type="protein sequence ID" value="STJ19428.1"/>
    <property type="molecule type" value="Genomic_DNA"/>
</dbReference>